<dbReference type="GO" id="GO:0034755">
    <property type="term" value="P:iron ion transmembrane transport"/>
    <property type="evidence" value="ECO:0007669"/>
    <property type="project" value="TreeGrafter"/>
</dbReference>
<organism evidence="8 9">
    <name type="scientific">Desulfocicer vacuolatum DSM 3385</name>
    <dbReference type="NCBI Taxonomy" id="1121400"/>
    <lineage>
        <taxon>Bacteria</taxon>
        <taxon>Pseudomonadati</taxon>
        <taxon>Thermodesulfobacteriota</taxon>
        <taxon>Desulfobacteria</taxon>
        <taxon>Desulfobacterales</taxon>
        <taxon>Desulfobacteraceae</taxon>
        <taxon>Desulfocicer</taxon>
    </lineage>
</organism>
<evidence type="ECO:0000313" key="8">
    <source>
        <dbReference type="EMBL" id="SMD10601.1"/>
    </source>
</evidence>
<dbReference type="Proteomes" id="UP000192418">
    <property type="component" value="Unassembled WGS sequence"/>
</dbReference>
<feature type="transmembrane region" description="Helical" evidence="7">
    <location>
        <begin position="191"/>
        <end position="212"/>
    </location>
</feature>
<feature type="transmembrane region" description="Helical" evidence="7">
    <location>
        <begin position="381"/>
        <end position="403"/>
    </location>
</feature>
<keyword evidence="3 7" id="KW-0812">Transmembrane</keyword>
<evidence type="ECO:0000256" key="5">
    <source>
        <dbReference type="ARBA" id="ARBA00022989"/>
    </source>
</evidence>
<feature type="transmembrane region" description="Helical" evidence="7">
    <location>
        <begin position="345"/>
        <end position="369"/>
    </location>
</feature>
<evidence type="ECO:0000256" key="7">
    <source>
        <dbReference type="SAM" id="Phobius"/>
    </source>
</evidence>
<dbReference type="GO" id="GO:0005886">
    <property type="term" value="C:plasma membrane"/>
    <property type="evidence" value="ECO:0007669"/>
    <property type="project" value="TreeGrafter"/>
</dbReference>
<feature type="transmembrane region" description="Helical" evidence="7">
    <location>
        <begin position="224"/>
        <end position="248"/>
    </location>
</feature>
<dbReference type="PANTHER" id="PTHR11706:SF33">
    <property type="entry name" value="NATURAL RESISTANCE-ASSOCIATED MACROPHAGE PROTEIN 2"/>
    <property type="match status" value="1"/>
</dbReference>
<sequence length="406" mass="43715">MENISTLPRFKRIILSFGPAWLISAVAAGPGTTLSVAKAGGTYGYGFLWVILLSVLLAFVCQYMAAKTALIGGKGIVGIVRDKWGKGLASFVALDALIVIWLCNVVLLKVLVSITGFITGINSPLWGILFVTLFYGLVAHGGYKIIEMVCKVVVSLLVTCFIFTLFIAKPDFAAVLTGLIPDFSNFGQAEVLMMTAVMGGSIHVTILSMQTYTVHERGWTKKDLSLALADTAVSLLGAFGLYCTAIYLTGASVLHPAGIKVTNLFEMAEAIKPLLGDYAYGFFCLGIWCAVFSTIMPTFIAAAYVVGDQMDRKFGPEDKAYRRIILIGCLIALPGSFLPGKPVSLLMLMLALSFVGTPLFVGIFMKLLNDKSFAKENKNSLFLNAGGAMALAVTIFLGVKWVWKMI</sequence>
<evidence type="ECO:0000256" key="1">
    <source>
        <dbReference type="ARBA" id="ARBA00004141"/>
    </source>
</evidence>
<feature type="transmembrane region" description="Helical" evidence="7">
    <location>
        <begin position="87"/>
        <end position="108"/>
    </location>
</feature>
<feature type="transmembrane region" description="Helical" evidence="7">
    <location>
        <begin position="278"/>
        <end position="308"/>
    </location>
</feature>
<dbReference type="GO" id="GO:0005384">
    <property type="term" value="F:manganese ion transmembrane transporter activity"/>
    <property type="evidence" value="ECO:0007669"/>
    <property type="project" value="TreeGrafter"/>
</dbReference>
<dbReference type="OrthoDB" id="9787548at2"/>
<keyword evidence="5 7" id="KW-1133">Transmembrane helix</keyword>
<keyword evidence="9" id="KW-1185">Reference proteome</keyword>
<dbReference type="EMBL" id="FWXY01000035">
    <property type="protein sequence ID" value="SMD10601.1"/>
    <property type="molecule type" value="Genomic_DNA"/>
</dbReference>
<evidence type="ECO:0000256" key="4">
    <source>
        <dbReference type="ARBA" id="ARBA00022847"/>
    </source>
</evidence>
<proteinExistence type="predicted"/>
<gene>
    <name evidence="8" type="ORF">SAMN02746065_13514</name>
</gene>
<dbReference type="AlphaFoldDB" id="A0A1W2ELI3"/>
<name>A0A1W2ELI3_9BACT</name>
<reference evidence="8 9" key="1">
    <citation type="submission" date="2017-04" db="EMBL/GenBank/DDBJ databases">
        <authorList>
            <person name="Afonso C.L."/>
            <person name="Miller P.J."/>
            <person name="Scott M.A."/>
            <person name="Spackman E."/>
            <person name="Goraichik I."/>
            <person name="Dimitrov K.M."/>
            <person name="Suarez D.L."/>
            <person name="Swayne D.E."/>
        </authorList>
    </citation>
    <scope>NUCLEOTIDE SEQUENCE [LARGE SCALE GENOMIC DNA]</scope>
    <source>
        <strain evidence="8 9">DSM 3385</strain>
    </source>
</reference>
<evidence type="ECO:0000313" key="9">
    <source>
        <dbReference type="Proteomes" id="UP000192418"/>
    </source>
</evidence>
<comment type="subcellular location">
    <subcellularLocation>
        <location evidence="1">Membrane</location>
        <topology evidence="1">Multi-pass membrane protein</topology>
    </subcellularLocation>
</comment>
<dbReference type="Pfam" id="PF01566">
    <property type="entry name" value="Nramp"/>
    <property type="match status" value="1"/>
</dbReference>
<evidence type="ECO:0000256" key="6">
    <source>
        <dbReference type="ARBA" id="ARBA00023136"/>
    </source>
</evidence>
<feature type="transmembrane region" description="Helical" evidence="7">
    <location>
        <begin position="149"/>
        <end position="168"/>
    </location>
</feature>
<keyword evidence="6 7" id="KW-0472">Membrane</keyword>
<feature type="transmembrane region" description="Helical" evidence="7">
    <location>
        <begin position="44"/>
        <end position="66"/>
    </location>
</feature>
<dbReference type="PANTHER" id="PTHR11706">
    <property type="entry name" value="SOLUTE CARRIER PROTEIN FAMILY 11 MEMBER"/>
    <property type="match status" value="1"/>
</dbReference>
<evidence type="ECO:0000256" key="2">
    <source>
        <dbReference type="ARBA" id="ARBA00022448"/>
    </source>
</evidence>
<keyword evidence="4" id="KW-0769">Symport</keyword>
<dbReference type="GO" id="GO:0015086">
    <property type="term" value="F:cadmium ion transmembrane transporter activity"/>
    <property type="evidence" value="ECO:0007669"/>
    <property type="project" value="TreeGrafter"/>
</dbReference>
<dbReference type="GO" id="GO:0015293">
    <property type="term" value="F:symporter activity"/>
    <property type="evidence" value="ECO:0007669"/>
    <property type="project" value="UniProtKB-KW"/>
</dbReference>
<evidence type="ECO:0000256" key="3">
    <source>
        <dbReference type="ARBA" id="ARBA00022692"/>
    </source>
</evidence>
<feature type="transmembrane region" description="Helical" evidence="7">
    <location>
        <begin position="320"/>
        <end position="339"/>
    </location>
</feature>
<dbReference type="NCBIfam" id="NF037982">
    <property type="entry name" value="Nramp_1"/>
    <property type="match status" value="1"/>
</dbReference>
<keyword evidence="2" id="KW-0813">Transport</keyword>
<accession>A0A1W2ELI3</accession>
<protein>
    <submittedName>
        <fullName evidence="8">Manganese transport protein</fullName>
    </submittedName>
</protein>
<dbReference type="STRING" id="1121400.SAMN02746065_13514"/>
<dbReference type="InterPro" id="IPR001046">
    <property type="entry name" value="NRAMP_fam"/>
</dbReference>
<dbReference type="RefSeq" id="WP_084071651.1">
    <property type="nucleotide sequence ID" value="NZ_FWXY01000035.1"/>
</dbReference>
<feature type="transmembrane region" description="Helical" evidence="7">
    <location>
        <begin position="114"/>
        <end position="137"/>
    </location>
</feature>